<gene>
    <name evidence="1" type="ORF">BSAL_75695</name>
</gene>
<dbReference type="Proteomes" id="UP000051952">
    <property type="component" value="Unassembled WGS sequence"/>
</dbReference>
<protein>
    <submittedName>
        <fullName evidence="1">Uncharacterized protein</fullName>
    </submittedName>
</protein>
<name>A0A0S4J2A6_BODSA</name>
<dbReference type="EMBL" id="CYKH01000696">
    <property type="protein sequence ID" value="CUG20137.1"/>
    <property type="molecule type" value="Genomic_DNA"/>
</dbReference>
<evidence type="ECO:0000313" key="2">
    <source>
        <dbReference type="Proteomes" id="UP000051952"/>
    </source>
</evidence>
<accession>A0A0S4J2A6</accession>
<organism evidence="1 2">
    <name type="scientific">Bodo saltans</name>
    <name type="common">Flagellated protozoan</name>
    <dbReference type="NCBI Taxonomy" id="75058"/>
    <lineage>
        <taxon>Eukaryota</taxon>
        <taxon>Discoba</taxon>
        <taxon>Euglenozoa</taxon>
        <taxon>Kinetoplastea</taxon>
        <taxon>Metakinetoplastina</taxon>
        <taxon>Eubodonida</taxon>
        <taxon>Bodonidae</taxon>
        <taxon>Bodo</taxon>
    </lineage>
</organism>
<evidence type="ECO:0000313" key="1">
    <source>
        <dbReference type="EMBL" id="CUG20137.1"/>
    </source>
</evidence>
<dbReference type="AlphaFoldDB" id="A0A0S4J2A6"/>
<dbReference type="VEuPathDB" id="TriTrypDB:BSAL_75695"/>
<keyword evidence="2" id="KW-1185">Reference proteome</keyword>
<reference evidence="2" key="1">
    <citation type="submission" date="2015-09" db="EMBL/GenBank/DDBJ databases">
        <authorList>
            <consortium name="Pathogen Informatics"/>
        </authorList>
    </citation>
    <scope>NUCLEOTIDE SEQUENCE [LARGE SCALE GENOMIC DNA]</scope>
    <source>
        <strain evidence="2">Lake Konstanz</strain>
    </source>
</reference>
<sequence>MQSHNHIKSGIEHLTCEVVSSVGGFFVRHSFENAAAVVVVASQYDEIDTFQHSSLEEFHFQLVVCREQPRCEGQRVCCLPLRTMPSDGGCRT</sequence>
<proteinExistence type="predicted"/>